<evidence type="ECO:0000313" key="2">
    <source>
        <dbReference type="EMBL" id="GGK23973.1"/>
    </source>
</evidence>
<dbReference type="GO" id="GO:0003700">
    <property type="term" value="F:DNA-binding transcription factor activity"/>
    <property type="evidence" value="ECO:0007669"/>
    <property type="project" value="InterPro"/>
</dbReference>
<sequence>MSPDARRAADAAARASYGRLVAILASRSRDIAAAEDALADAFRLALETWPERGVPDRPEAWLLTVARRGMGRATRHAAVRGAAAATLALLAEETRDREPDTIPDARLALLFVCAHPAIDETVRTPLMLQTVLGLEAARIAPAFLLAPAAMAQRLVRAKGKIRDAGIPFETPDLAELPERLDAVLAAIYAAFGTAFDETPGVAGTTEREGLAGEAIHLARLLAALLPGEPEPLGLLALMLYVDARAPARRGASGAYVPLSEQDPRLWSREAVIEAEAALVRAARMGRPGRYQTEAAIQAVHAQARMTGRHEPRALCMLYDHLARETPSLGVAVARAAAHGDAWGPDAGLALLAALPPERVAGYQPFHATRAHLLSLAGLGAEAHAAFDAALALTRDEAVRDHLARRRDALVTDAGYMSA</sequence>
<dbReference type="GO" id="GO:0000428">
    <property type="term" value="C:DNA-directed RNA polymerase complex"/>
    <property type="evidence" value="ECO:0007669"/>
    <property type="project" value="UniProtKB-KW"/>
</dbReference>
<keyword evidence="3" id="KW-1185">Reference proteome</keyword>
<protein>
    <submittedName>
        <fullName evidence="2">DNA-directed RNA polymerase sigma-70 factor</fullName>
    </submittedName>
</protein>
<dbReference type="Gene3D" id="1.10.1740.10">
    <property type="match status" value="1"/>
</dbReference>
<name>A0A917V203_9HYPH</name>
<reference evidence="2 3" key="1">
    <citation type="journal article" date="2014" name="Int. J. Syst. Evol. Microbiol.">
        <title>Complete genome sequence of Corynebacterium casei LMG S-19264T (=DSM 44701T), isolated from a smear-ripened cheese.</title>
        <authorList>
            <consortium name="US DOE Joint Genome Institute (JGI-PGF)"/>
            <person name="Walter F."/>
            <person name="Albersmeier A."/>
            <person name="Kalinowski J."/>
            <person name="Ruckert C."/>
        </authorList>
    </citation>
    <scope>NUCLEOTIDE SEQUENCE [LARGE SCALE GENOMIC DNA]</scope>
    <source>
        <strain evidence="2 3">CGMCC 1.9161</strain>
    </source>
</reference>
<dbReference type="PANTHER" id="PTHR47756:SF2">
    <property type="entry name" value="BLL6612 PROTEIN"/>
    <property type="match status" value="1"/>
</dbReference>
<dbReference type="InterPro" id="IPR046531">
    <property type="entry name" value="DUF6596"/>
</dbReference>
<dbReference type="Pfam" id="PF20239">
    <property type="entry name" value="DUF6596"/>
    <property type="match status" value="1"/>
</dbReference>
<dbReference type="PANTHER" id="PTHR47756">
    <property type="entry name" value="BLL6612 PROTEIN-RELATED"/>
    <property type="match status" value="1"/>
</dbReference>
<dbReference type="GO" id="GO:0006352">
    <property type="term" value="P:DNA-templated transcription initiation"/>
    <property type="evidence" value="ECO:0007669"/>
    <property type="project" value="InterPro"/>
</dbReference>
<dbReference type="InterPro" id="IPR013325">
    <property type="entry name" value="RNA_pol_sigma_r2"/>
</dbReference>
<keyword evidence="2" id="KW-0240">DNA-directed RNA polymerase</keyword>
<keyword evidence="2" id="KW-0804">Transcription</keyword>
<comment type="caution">
    <text evidence="2">The sequence shown here is derived from an EMBL/GenBank/DDBJ whole genome shotgun (WGS) entry which is preliminary data.</text>
</comment>
<dbReference type="EMBL" id="BMMF01000002">
    <property type="protein sequence ID" value="GGK23973.1"/>
    <property type="molecule type" value="Genomic_DNA"/>
</dbReference>
<dbReference type="RefSeq" id="WP_188909863.1">
    <property type="nucleotide sequence ID" value="NZ_BMMF01000002.1"/>
</dbReference>
<dbReference type="Proteomes" id="UP000600449">
    <property type="component" value="Unassembled WGS sequence"/>
</dbReference>
<accession>A0A917V203</accession>
<organism evidence="2 3">
    <name type="scientific">Salinarimonas ramus</name>
    <dbReference type="NCBI Taxonomy" id="690164"/>
    <lineage>
        <taxon>Bacteria</taxon>
        <taxon>Pseudomonadati</taxon>
        <taxon>Pseudomonadota</taxon>
        <taxon>Alphaproteobacteria</taxon>
        <taxon>Hyphomicrobiales</taxon>
        <taxon>Salinarimonadaceae</taxon>
        <taxon>Salinarimonas</taxon>
    </lineage>
</organism>
<gene>
    <name evidence="2" type="ORF">GCM10011322_08270</name>
</gene>
<dbReference type="SUPFAM" id="SSF88946">
    <property type="entry name" value="Sigma2 domain of RNA polymerase sigma factors"/>
    <property type="match status" value="1"/>
</dbReference>
<evidence type="ECO:0000313" key="3">
    <source>
        <dbReference type="Proteomes" id="UP000600449"/>
    </source>
</evidence>
<evidence type="ECO:0000259" key="1">
    <source>
        <dbReference type="Pfam" id="PF20239"/>
    </source>
</evidence>
<dbReference type="AlphaFoldDB" id="A0A917V203"/>
<feature type="domain" description="DUF6596" evidence="1">
    <location>
        <begin position="179"/>
        <end position="282"/>
    </location>
</feature>
<proteinExistence type="predicted"/>